<dbReference type="InterPro" id="IPR039421">
    <property type="entry name" value="Type_1_exporter"/>
</dbReference>
<dbReference type="FunFam" id="3.40.50.300:FF:000287">
    <property type="entry name" value="Multidrug ABC transporter ATP-binding protein"/>
    <property type="match status" value="1"/>
</dbReference>
<feature type="transmembrane region" description="Helical" evidence="9">
    <location>
        <begin position="253"/>
        <end position="273"/>
    </location>
</feature>
<feature type="domain" description="ABC transporter" evidence="10">
    <location>
        <begin position="342"/>
        <end position="577"/>
    </location>
</feature>
<evidence type="ECO:0000256" key="9">
    <source>
        <dbReference type="SAM" id="Phobius"/>
    </source>
</evidence>
<name>A0A1I1RDX9_9CLOT</name>
<evidence type="ECO:0000259" key="11">
    <source>
        <dbReference type="PROSITE" id="PS50929"/>
    </source>
</evidence>
<evidence type="ECO:0000256" key="3">
    <source>
        <dbReference type="ARBA" id="ARBA00022692"/>
    </source>
</evidence>
<dbReference type="GO" id="GO:0034040">
    <property type="term" value="F:ATPase-coupled lipid transmembrane transporter activity"/>
    <property type="evidence" value="ECO:0007669"/>
    <property type="project" value="TreeGrafter"/>
</dbReference>
<dbReference type="PROSITE" id="PS00211">
    <property type="entry name" value="ABC_TRANSPORTER_1"/>
    <property type="match status" value="1"/>
</dbReference>
<dbReference type="EMBL" id="FOMG01000032">
    <property type="protein sequence ID" value="SFD32505.1"/>
    <property type="molecule type" value="Genomic_DNA"/>
</dbReference>
<protein>
    <submittedName>
        <fullName evidence="12">ATP-binding cassette, subfamily B</fullName>
    </submittedName>
</protein>
<dbReference type="PROSITE" id="PS50929">
    <property type="entry name" value="ABC_TM1F"/>
    <property type="match status" value="1"/>
</dbReference>
<feature type="transmembrane region" description="Helical" evidence="9">
    <location>
        <begin position="285"/>
        <end position="304"/>
    </location>
</feature>
<sequence>MKKNKEKGMLDFAGNYKYLTYIGCILSGISAVLVLIPFICIWKMAYEIIQVFPNISMVSDLSFYGWEAVIFSVVGIFVYFGALMCTHISAFRTARNMKNESLHYIVKLPIGYFEENGSGKIRRIINECSVQTETFLAHILPDITGAVVTPVAMIVLLMLFDWRLGIISLIPIVISIYFANKMMGKDLVESMKQYQNALDDMNNEAVEYVRGIPVVKTFGQTVFSFENFHDSIEHYKKWAVNYTIKLRIPMCNFTVSINSIFALLIPAGVLLIASAINPNKFISDFIFYIIFTPILTVVMNKIMFSSENFLLAKDATKRINSILSEEILKVAVKNKVPNNATIKFEHVDFSYKGSNNKALDNVSLEIKEGCKVALVGPSGGGKTTVASMIPRFYDVNSGKVTIGGVDIREISNEKLMSMISFVFQNTKLFKTSLFENIRFSKPDASREEVLAAAKAAQCEEIFEKFPDGINSIVGSKGIYLSGGEAQRISLARAILKNAPIILLDEATAFADPENEYKIQKAFEQLIKGKTVLMIAHRLSTIKDADEILVIDKGKIIEKGSHHELLNKKGIYNNMWLDYQTSICWKVKEVG</sequence>
<dbReference type="GO" id="GO:0005886">
    <property type="term" value="C:plasma membrane"/>
    <property type="evidence" value="ECO:0007669"/>
    <property type="project" value="UniProtKB-SubCell"/>
</dbReference>
<evidence type="ECO:0000256" key="2">
    <source>
        <dbReference type="ARBA" id="ARBA00022448"/>
    </source>
</evidence>
<dbReference type="STRING" id="119641.SAMN05421842_13237"/>
<dbReference type="InterPro" id="IPR003439">
    <property type="entry name" value="ABC_transporter-like_ATP-bd"/>
</dbReference>
<feature type="transmembrane region" description="Helical" evidence="9">
    <location>
        <begin position="139"/>
        <end position="160"/>
    </location>
</feature>
<dbReference type="Gene3D" id="3.40.50.300">
    <property type="entry name" value="P-loop containing nucleotide triphosphate hydrolases"/>
    <property type="match status" value="1"/>
</dbReference>
<dbReference type="InterPro" id="IPR036640">
    <property type="entry name" value="ABC1_TM_sf"/>
</dbReference>
<dbReference type="InterPro" id="IPR003593">
    <property type="entry name" value="AAA+_ATPase"/>
</dbReference>
<evidence type="ECO:0000256" key="7">
    <source>
        <dbReference type="ARBA" id="ARBA00023136"/>
    </source>
</evidence>
<comment type="subcellular location">
    <subcellularLocation>
        <location evidence="1">Cell membrane</location>
        <topology evidence="1">Multi-pass membrane protein</topology>
    </subcellularLocation>
</comment>
<evidence type="ECO:0000256" key="1">
    <source>
        <dbReference type="ARBA" id="ARBA00004651"/>
    </source>
</evidence>
<dbReference type="SUPFAM" id="SSF52540">
    <property type="entry name" value="P-loop containing nucleoside triphosphate hydrolases"/>
    <property type="match status" value="1"/>
</dbReference>
<feature type="transmembrane region" description="Helical" evidence="9">
    <location>
        <begin position="21"/>
        <end position="44"/>
    </location>
</feature>
<reference evidence="12 13" key="1">
    <citation type="submission" date="2016-10" db="EMBL/GenBank/DDBJ databases">
        <authorList>
            <person name="de Groot N.N."/>
        </authorList>
    </citation>
    <scope>NUCLEOTIDE SEQUENCE [LARGE SCALE GENOMIC DNA]</scope>
    <source>
        <strain evidence="12 13">DSM 12992</strain>
    </source>
</reference>
<keyword evidence="7 9" id="KW-0472">Membrane</keyword>
<feature type="domain" description="ABC transmembrane type-1" evidence="11">
    <location>
        <begin position="22"/>
        <end position="274"/>
    </location>
</feature>
<dbReference type="GO" id="GO:0140359">
    <property type="term" value="F:ABC-type transporter activity"/>
    <property type="evidence" value="ECO:0007669"/>
    <property type="project" value="InterPro"/>
</dbReference>
<dbReference type="Pfam" id="PF00005">
    <property type="entry name" value="ABC_tran"/>
    <property type="match status" value="1"/>
</dbReference>
<proteinExistence type="predicted"/>
<keyword evidence="6 9" id="KW-1133">Transmembrane helix</keyword>
<evidence type="ECO:0000313" key="13">
    <source>
        <dbReference type="Proteomes" id="UP000199263"/>
    </source>
</evidence>
<dbReference type="CDD" id="cd07346">
    <property type="entry name" value="ABC_6TM_exporters"/>
    <property type="match status" value="1"/>
</dbReference>
<evidence type="ECO:0000256" key="8">
    <source>
        <dbReference type="SAM" id="Coils"/>
    </source>
</evidence>
<dbReference type="GO" id="GO:0016887">
    <property type="term" value="F:ATP hydrolysis activity"/>
    <property type="evidence" value="ECO:0007669"/>
    <property type="project" value="InterPro"/>
</dbReference>
<organism evidence="12 13">
    <name type="scientific">Clostridium uliginosum</name>
    <dbReference type="NCBI Taxonomy" id="119641"/>
    <lineage>
        <taxon>Bacteria</taxon>
        <taxon>Bacillati</taxon>
        <taxon>Bacillota</taxon>
        <taxon>Clostridia</taxon>
        <taxon>Eubacteriales</taxon>
        <taxon>Clostridiaceae</taxon>
        <taxon>Clostridium</taxon>
    </lineage>
</organism>
<dbReference type="GO" id="GO:0005524">
    <property type="term" value="F:ATP binding"/>
    <property type="evidence" value="ECO:0007669"/>
    <property type="project" value="UniProtKB-KW"/>
</dbReference>
<dbReference type="InterPro" id="IPR017871">
    <property type="entry name" value="ABC_transporter-like_CS"/>
</dbReference>
<evidence type="ECO:0000259" key="10">
    <source>
        <dbReference type="PROSITE" id="PS50893"/>
    </source>
</evidence>
<keyword evidence="8" id="KW-0175">Coiled coil</keyword>
<dbReference type="PANTHER" id="PTHR24221:SF397">
    <property type="entry name" value="ABC TRANSPORTER, ATP-BINDING TRANSMEMBRANE PROTEIN"/>
    <property type="match status" value="1"/>
</dbReference>
<evidence type="ECO:0000313" key="12">
    <source>
        <dbReference type="EMBL" id="SFD32505.1"/>
    </source>
</evidence>
<dbReference type="InterPro" id="IPR011527">
    <property type="entry name" value="ABC1_TM_dom"/>
</dbReference>
<dbReference type="SMART" id="SM00382">
    <property type="entry name" value="AAA"/>
    <property type="match status" value="1"/>
</dbReference>
<feature type="transmembrane region" description="Helical" evidence="9">
    <location>
        <begin position="64"/>
        <end position="88"/>
    </location>
</feature>
<keyword evidence="3 9" id="KW-0812">Transmembrane</keyword>
<dbReference type="InterPro" id="IPR027417">
    <property type="entry name" value="P-loop_NTPase"/>
</dbReference>
<evidence type="ECO:0000256" key="4">
    <source>
        <dbReference type="ARBA" id="ARBA00022741"/>
    </source>
</evidence>
<dbReference type="PANTHER" id="PTHR24221">
    <property type="entry name" value="ATP-BINDING CASSETTE SUB-FAMILY B"/>
    <property type="match status" value="1"/>
</dbReference>
<dbReference type="PROSITE" id="PS50893">
    <property type="entry name" value="ABC_TRANSPORTER_2"/>
    <property type="match status" value="1"/>
</dbReference>
<feature type="coiled-coil region" evidence="8">
    <location>
        <begin position="184"/>
        <end position="211"/>
    </location>
</feature>
<evidence type="ECO:0000256" key="5">
    <source>
        <dbReference type="ARBA" id="ARBA00022840"/>
    </source>
</evidence>
<keyword evidence="2" id="KW-0813">Transport</keyword>
<accession>A0A1I1RDX9</accession>
<gene>
    <name evidence="12" type="ORF">SAMN05421842_13237</name>
</gene>
<keyword evidence="4" id="KW-0547">Nucleotide-binding</keyword>
<dbReference type="Gene3D" id="1.20.1560.10">
    <property type="entry name" value="ABC transporter type 1, transmembrane domain"/>
    <property type="match status" value="1"/>
</dbReference>
<dbReference type="Proteomes" id="UP000199263">
    <property type="component" value="Unassembled WGS sequence"/>
</dbReference>
<keyword evidence="13" id="KW-1185">Reference proteome</keyword>
<keyword evidence="5 12" id="KW-0067">ATP-binding</keyword>
<evidence type="ECO:0000256" key="6">
    <source>
        <dbReference type="ARBA" id="ARBA00022989"/>
    </source>
</evidence>
<feature type="transmembrane region" description="Helical" evidence="9">
    <location>
        <begin position="166"/>
        <end position="183"/>
    </location>
</feature>
<dbReference type="AlphaFoldDB" id="A0A1I1RDX9"/>
<dbReference type="Pfam" id="PF00664">
    <property type="entry name" value="ABC_membrane"/>
    <property type="match status" value="1"/>
</dbReference>
<dbReference type="SUPFAM" id="SSF90123">
    <property type="entry name" value="ABC transporter transmembrane region"/>
    <property type="match status" value="1"/>
</dbReference>